<proteinExistence type="predicted"/>
<reference evidence="1 2" key="1">
    <citation type="submission" date="2018-11" db="EMBL/GenBank/DDBJ databases">
        <title>Genome sequencing and assembly of Clostridium tagluense strain A121.</title>
        <authorList>
            <person name="Murakami T."/>
            <person name="Segawa T."/>
            <person name="Shcherbakova V.A."/>
            <person name="Mori H."/>
            <person name="Yoshimura Y."/>
        </authorList>
    </citation>
    <scope>NUCLEOTIDE SEQUENCE [LARGE SCALE GENOMIC DNA]</scope>
    <source>
        <strain evidence="1 2">A121</strain>
    </source>
</reference>
<comment type="caution">
    <text evidence="1">The sequence shown here is derived from an EMBL/GenBank/DDBJ whole genome shotgun (WGS) entry which is preliminary data.</text>
</comment>
<dbReference type="AlphaFoldDB" id="A0A401UQ72"/>
<accession>A0A401UQ72</accession>
<dbReference type="EMBL" id="BHYK01000021">
    <property type="protein sequence ID" value="GCD11679.1"/>
    <property type="molecule type" value="Genomic_DNA"/>
</dbReference>
<keyword evidence="2" id="KW-1185">Reference proteome</keyword>
<gene>
    <name evidence="1" type="ORF">Ctaglu_33020</name>
</gene>
<dbReference type="Proteomes" id="UP000287872">
    <property type="component" value="Unassembled WGS sequence"/>
</dbReference>
<evidence type="ECO:0000313" key="2">
    <source>
        <dbReference type="Proteomes" id="UP000287872"/>
    </source>
</evidence>
<sequence length="68" mass="8059">MSKNEALLAMQQGKKVAHMYFDDNEFLYIKGGIMYTEDNYKFDNREDGYDGWKDRSSEAFQKGWYIVA</sequence>
<evidence type="ECO:0000313" key="1">
    <source>
        <dbReference type="EMBL" id="GCD11679.1"/>
    </source>
</evidence>
<dbReference type="RefSeq" id="WP_125003707.1">
    <property type="nucleotide sequence ID" value="NZ_BHYK01000021.1"/>
</dbReference>
<name>A0A401UQ72_9CLOT</name>
<organism evidence="1 2">
    <name type="scientific">Clostridium tagluense</name>
    <dbReference type="NCBI Taxonomy" id="360422"/>
    <lineage>
        <taxon>Bacteria</taxon>
        <taxon>Bacillati</taxon>
        <taxon>Bacillota</taxon>
        <taxon>Clostridia</taxon>
        <taxon>Eubacteriales</taxon>
        <taxon>Clostridiaceae</taxon>
        <taxon>Clostridium</taxon>
    </lineage>
</organism>
<protein>
    <submittedName>
        <fullName evidence="1">Uncharacterized protein</fullName>
    </submittedName>
</protein>